<gene>
    <name evidence="1" type="ordered locus">ESA_01242</name>
</gene>
<dbReference type="AlphaFoldDB" id="A7MJL2"/>
<protein>
    <submittedName>
        <fullName evidence="1">Uncharacterized protein</fullName>
    </submittedName>
</protein>
<dbReference type="EMBL" id="CP000783">
    <property type="protein sequence ID" value="ABU76504.1"/>
    <property type="molecule type" value="Genomic_DNA"/>
</dbReference>
<dbReference type="HOGENOM" id="CLU_2805229_0_0_6"/>
<organism evidence="1 2">
    <name type="scientific">Cronobacter sakazakii (strain ATCC BAA-894)</name>
    <name type="common">Enterobacter sakazakii</name>
    <dbReference type="NCBI Taxonomy" id="290339"/>
    <lineage>
        <taxon>Bacteria</taxon>
        <taxon>Pseudomonadati</taxon>
        <taxon>Pseudomonadota</taxon>
        <taxon>Gammaproteobacteria</taxon>
        <taxon>Enterobacterales</taxon>
        <taxon>Enterobacteriaceae</taxon>
        <taxon>Cronobacter</taxon>
    </lineage>
</organism>
<sequence>MKERPVTLPGVFFSPSILQQINDILLLSRRQSVKNGHTFNIRAAWYYLSRLTFTLLHPVEPLSVQGV</sequence>
<accession>A7MJL2</accession>
<proteinExistence type="predicted"/>
<evidence type="ECO:0000313" key="1">
    <source>
        <dbReference type="EMBL" id="ABU76504.1"/>
    </source>
</evidence>
<dbReference type="Proteomes" id="UP000000260">
    <property type="component" value="Chromosome"/>
</dbReference>
<reference evidence="1 2" key="1">
    <citation type="journal article" date="2010" name="PLoS ONE">
        <title>Genome sequence of Cronobacter sakazakii BAA-894 and comparative genomic hybridization analysis with other Cronobacter species.</title>
        <authorList>
            <person name="Kucerova E."/>
            <person name="Clifton S.W."/>
            <person name="Xia X.Q."/>
            <person name="Long F."/>
            <person name="Porwollik S."/>
            <person name="Fulton L."/>
            <person name="Fronick C."/>
            <person name="Minx P."/>
            <person name="Kyung K."/>
            <person name="Warren W."/>
            <person name="Fulton R."/>
            <person name="Feng D."/>
            <person name="Wollam A."/>
            <person name="Shah N."/>
            <person name="Bhonagiri V."/>
            <person name="Nash W.E."/>
            <person name="Hallsworth-Pepin K."/>
            <person name="Wilson R.K."/>
            <person name="McClelland M."/>
            <person name="Forsythe S.J."/>
        </authorList>
    </citation>
    <scope>NUCLEOTIDE SEQUENCE [LARGE SCALE GENOMIC DNA]</scope>
    <source>
        <strain evidence="1 2">ATCC BAA-894</strain>
    </source>
</reference>
<name>A7MJL2_CROS8</name>
<keyword evidence="2" id="KW-1185">Reference proteome</keyword>
<evidence type="ECO:0000313" key="2">
    <source>
        <dbReference type="Proteomes" id="UP000000260"/>
    </source>
</evidence>
<dbReference type="KEGG" id="esa:ESA_01242"/>